<dbReference type="RefSeq" id="WP_139034444.1">
    <property type="nucleotide sequence ID" value="NZ_VDDA01000002.1"/>
</dbReference>
<keyword evidence="3" id="KW-1185">Reference proteome</keyword>
<reference evidence="2 3" key="1">
    <citation type="submission" date="2019-06" db="EMBL/GenBank/DDBJ databases">
        <title>Genome of Methylobacterium sp. 17Sr1-39.</title>
        <authorList>
            <person name="Seo T."/>
        </authorList>
    </citation>
    <scope>NUCLEOTIDE SEQUENCE [LARGE SCALE GENOMIC DNA]</scope>
    <source>
        <strain evidence="2 3">17Sr1-39</strain>
    </source>
</reference>
<gene>
    <name evidence="2" type="ORF">FF100_04830</name>
</gene>
<dbReference type="Pfam" id="PF21882">
    <property type="entry name" value="Gp53-like_C"/>
    <property type="match status" value="1"/>
</dbReference>
<sequence length="133" mass="13761">MATRRPLVANSGRADEISASDVLAPATLGYSSGSNANGTWWKAPDGIIEQFGTVTLTNGTVTVTFPIAFPNACFHVDPVPVSVSAVGTSVSAWLNAVPSKTNATINGRSFTTVLGVLNIGLGSFDLKWHAIGN</sequence>
<dbReference type="InterPro" id="IPR054075">
    <property type="entry name" value="Gp53-like_C"/>
</dbReference>
<name>A0A5C4LLI1_9HYPH</name>
<dbReference type="Proteomes" id="UP000305267">
    <property type="component" value="Unassembled WGS sequence"/>
</dbReference>
<comment type="caution">
    <text evidence="2">The sequence shown here is derived from an EMBL/GenBank/DDBJ whole genome shotgun (WGS) entry which is preliminary data.</text>
</comment>
<dbReference type="AlphaFoldDB" id="A0A5C4LLI1"/>
<accession>A0A5C4LLI1</accession>
<proteinExistence type="predicted"/>
<dbReference type="EMBL" id="VDDA01000002">
    <property type="protein sequence ID" value="TNC14903.1"/>
    <property type="molecule type" value="Genomic_DNA"/>
</dbReference>
<evidence type="ECO:0000313" key="2">
    <source>
        <dbReference type="EMBL" id="TNC14903.1"/>
    </source>
</evidence>
<evidence type="ECO:0000313" key="3">
    <source>
        <dbReference type="Proteomes" id="UP000305267"/>
    </source>
</evidence>
<dbReference type="Gene3D" id="2.60.40.3940">
    <property type="match status" value="1"/>
</dbReference>
<protein>
    <recommendedName>
        <fullName evidence="1">Putative tail fiber protein gp53-like C-terminal domain-containing protein</fullName>
    </recommendedName>
</protein>
<feature type="domain" description="Putative tail fiber protein gp53-like C-terminal" evidence="1">
    <location>
        <begin position="42"/>
        <end position="133"/>
    </location>
</feature>
<organism evidence="2 3">
    <name type="scientific">Methylobacterium terricola</name>
    <dbReference type="NCBI Taxonomy" id="2583531"/>
    <lineage>
        <taxon>Bacteria</taxon>
        <taxon>Pseudomonadati</taxon>
        <taxon>Pseudomonadota</taxon>
        <taxon>Alphaproteobacteria</taxon>
        <taxon>Hyphomicrobiales</taxon>
        <taxon>Methylobacteriaceae</taxon>
        <taxon>Methylobacterium</taxon>
    </lineage>
</organism>
<evidence type="ECO:0000259" key="1">
    <source>
        <dbReference type="Pfam" id="PF21882"/>
    </source>
</evidence>